<protein>
    <submittedName>
        <fullName evidence="3">Transferrin-binding protein-like solute binding protein</fullName>
    </submittedName>
</protein>
<sequence length="295" mass="28681">MNPFKTSKLLVCVAAPLALAGCGGGSGGPGGPGGPGGALGFTKFPIQAGKTTTIKGNGREAAYTVDQQGFALAPFGASSAVQADVETDADGDIASVSLKTGTTSKTWNGSNADLAYAGNGKLVIGEAKDGSAAIGFADPDANGFSYQTYGAWMTEGASGGKVGAFSMGAETAAADIPSSSTAKFKGTAGGIYANAAGPDVMTADTALDVDFGAKTAQFSTTNTTLQNGGPDANLDMSGNLAIAAGGLSGNVTTADNSMTGTADGRFYGPGAEEVGGTFELRGANGAMAGAYGAVK</sequence>
<evidence type="ECO:0000313" key="4">
    <source>
        <dbReference type="Proteomes" id="UP000306441"/>
    </source>
</evidence>
<evidence type="ECO:0000259" key="2">
    <source>
        <dbReference type="Pfam" id="PF01298"/>
    </source>
</evidence>
<dbReference type="SUPFAM" id="SSF56925">
    <property type="entry name" value="OMPA-like"/>
    <property type="match status" value="1"/>
</dbReference>
<comment type="caution">
    <text evidence="3">The sequence shown here is derived from an EMBL/GenBank/DDBJ whole genome shotgun (WGS) entry which is preliminary data.</text>
</comment>
<dbReference type="Pfam" id="PF01298">
    <property type="entry name" value="TbpB_B_D"/>
    <property type="match status" value="1"/>
</dbReference>
<dbReference type="InterPro" id="IPR001677">
    <property type="entry name" value="TbpB_B_D"/>
</dbReference>
<accession>A0ABY2Q6T3</accession>
<organism evidence="3 4">
    <name type="scientific">Ollibium composti</name>
    <dbReference type="NCBI Taxonomy" id="2675109"/>
    <lineage>
        <taxon>Bacteria</taxon>
        <taxon>Pseudomonadati</taxon>
        <taxon>Pseudomonadota</taxon>
        <taxon>Alphaproteobacteria</taxon>
        <taxon>Hyphomicrobiales</taxon>
        <taxon>Phyllobacteriaceae</taxon>
        <taxon>Ollibium</taxon>
    </lineage>
</organism>
<dbReference type="InterPro" id="IPR011250">
    <property type="entry name" value="OMP/PagP_B-barrel"/>
</dbReference>
<feature type="domain" description="Transferrin-binding protein B C-lobe/N-lobe beta-barrel" evidence="2">
    <location>
        <begin position="176"/>
        <end position="295"/>
    </location>
</feature>
<name>A0ABY2Q6T3_9HYPH</name>
<dbReference type="Gene3D" id="2.40.160.90">
    <property type="match status" value="1"/>
</dbReference>
<evidence type="ECO:0000313" key="3">
    <source>
        <dbReference type="EMBL" id="THF55973.1"/>
    </source>
</evidence>
<dbReference type="Proteomes" id="UP000306441">
    <property type="component" value="Unassembled WGS sequence"/>
</dbReference>
<dbReference type="RefSeq" id="WP_136358741.1">
    <property type="nucleotide sequence ID" value="NZ_SSNY01000009.1"/>
</dbReference>
<proteinExistence type="predicted"/>
<gene>
    <name evidence="3" type="ORF">E6C48_15325</name>
</gene>
<keyword evidence="4" id="KW-1185">Reference proteome</keyword>
<reference evidence="3 4" key="1">
    <citation type="submission" date="2019-04" db="EMBL/GenBank/DDBJ databases">
        <title>Mesorhizobium composti sp. nov., isolated from compost.</title>
        <authorList>
            <person name="Lin S.-Y."/>
            <person name="Hameed A."/>
            <person name="Hsieh Y.-T."/>
            <person name="Young C.-C."/>
        </authorList>
    </citation>
    <scope>NUCLEOTIDE SEQUENCE [LARGE SCALE GENOMIC DNA]</scope>
    <source>
        <strain evidence="3 4">CC-YTH430</strain>
    </source>
</reference>
<feature type="chain" id="PRO_5047114507" evidence="1">
    <location>
        <begin position="21"/>
        <end position="295"/>
    </location>
</feature>
<dbReference type="EMBL" id="SSNY01000009">
    <property type="protein sequence ID" value="THF55973.1"/>
    <property type="molecule type" value="Genomic_DNA"/>
</dbReference>
<feature type="signal peptide" evidence="1">
    <location>
        <begin position="1"/>
        <end position="20"/>
    </location>
</feature>
<dbReference type="PROSITE" id="PS51257">
    <property type="entry name" value="PROKAR_LIPOPROTEIN"/>
    <property type="match status" value="1"/>
</dbReference>
<keyword evidence="1" id="KW-0732">Signal</keyword>
<evidence type="ECO:0000256" key="1">
    <source>
        <dbReference type="SAM" id="SignalP"/>
    </source>
</evidence>